<feature type="transmembrane region" description="Helical" evidence="1">
    <location>
        <begin position="157"/>
        <end position="177"/>
    </location>
</feature>
<name>A0A812CTR7_ACAPH</name>
<dbReference type="Proteomes" id="UP000597762">
    <property type="component" value="Unassembled WGS sequence"/>
</dbReference>
<evidence type="ECO:0000313" key="2">
    <source>
        <dbReference type="EMBL" id="CAE1278994.1"/>
    </source>
</evidence>
<gene>
    <name evidence="2" type="ORF">SPHA_41573</name>
</gene>
<accession>A0A812CTR7</accession>
<feature type="transmembrane region" description="Helical" evidence="1">
    <location>
        <begin position="58"/>
        <end position="82"/>
    </location>
</feature>
<reference evidence="2" key="1">
    <citation type="submission" date="2021-01" db="EMBL/GenBank/DDBJ databases">
        <authorList>
            <person name="Li R."/>
            <person name="Bekaert M."/>
        </authorList>
    </citation>
    <scope>NUCLEOTIDE SEQUENCE</scope>
    <source>
        <strain evidence="2">Farmed</strain>
    </source>
</reference>
<keyword evidence="1" id="KW-0472">Membrane</keyword>
<comment type="caution">
    <text evidence="2">The sequence shown here is derived from an EMBL/GenBank/DDBJ whole genome shotgun (WGS) entry which is preliminary data.</text>
</comment>
<feature type="transmembrane region" description="Helical" evidence="1">
    <location>
        <begin position="28"/>
        <end position="51"/>
    </location>
</feature>
<feature type="transmembrane region" description="Helical" evidence="1">
    <location>
        <begin position="131"/>
        <end position="151"/>
    </location>
</feature>
<keyword evidence="1" id="KW-1133">Transmembrane helix</keyword>
<organism evidence="2 3">
    <name type="scientific">Acanthosepion pharaonis</name>
    <name type="common">Pharaoh cuttlefish</name>
    <name type="synonym">Sepia pharaonis</name>
    <dbReference type="NCBI Taxonomy" id="158019"/>
    <lineage>
        <taxon>Eukaryota</taxon>
        <taxon>Metazoa</taxon>
        <taxon>Spiralia</taxon>
        <taxon>Lophotrochozoa</taxon>
        <taxon>Mollusca</taxon>
        <taxon>Cephalopoda</taxon>
        <taxon>Coleoidea</taxon>
        <taxon>Decapodiformes</taxon>
        <taxon>Sepiida</taxon>
        <taxon>Sepiina</taxon>
        <taxon>Sepiidae</taxon>
        <taxon>Acanthosepion</taxon>
    </lineage>
</organism>
<keyword evidence="1" id="KW-0812">Transmembrane</keyword>
<evidence type="ECO:0000256" key="1">
    <source>
        <dbReference type="SAM" id="Phobius"/>
    </source>
</evidence>
<dbReference type="AlphaFoldDB" id="A0A812CTR7"/>
<proteinExistence type="predicted"/>
<keyword evidence="3" id="KW-1185">Reference proteome</keyword>
<evidence type="ECO:0000313" key="3">
    <source>
        <dbReference type="Proteomes" id="UP000597762"/>
    </source>
</evidence>
<dbReference type="EMBL" id="CAHIKZ030002001">
    <property type="protein sequence ID" value="CAE1278994.1"/>
    <property type="molecule type" value="Genomic_DNA"/>
</dbReference>
<protein>
    <submittedName>
        <fullName evidence="2">Uncharacterized protein</fullName>
    </submittedName>
</protein>
<sequence>MISFFLSFFLLFQFNCFCSNSFLLFSRLPPLSLSLPLSFSLSLSICLSIYLSISLSLFLFLSLSMTLSLFLSLSLPFSLSLYLCRLSLSLPISVCVCLSDSLSLSLVCFLRGSIYTTLSLFHTFFTHTIYLVLYQFSLYSIIPVLSFPFSFPPSHFYLIHGLVVFPHFFLFFNYNCLSAFCPTPSGTHCRDTKLTITVSH</sequence>
<feature type="transmembrane region" description="Helical" evidence="1">
    <location>
        <begin position="88"/>
        <end position="110"/>
    </location>
</feature>